<dbReference type="PANTHER" id="PTHR22730:SF1">
    <property type="entry name" value="PROMININ-LIKE PROTEIN"/>
    <property type="match status" value="1"/>
</dbReference>
<feature type="transmembrane region" description="Helical" evidence="7">
    <location>
        <begin position="234"/>
        <end position="259"/>
    </location>
</feature>
<comment type="similarity">
    <text evidence="2">Belongs to the prominin family.</text>
</comment>
<evidence type="ECO:0000256" key="6">
    <source>
        <dbReference type="ARBA" id="ARBA00023180"/>
    </source>
</evidence>
<keyword evidence="6" id="KW-0325">Glycoprotein</keyword>
<evidence type="ECO:0000313" key="9">
    <source>
        <dbReference type="Proteomes" id="UP000242913"/>
    </source>
</evidence>
<evidence type="ECO:0000256" key="3">
    <source>
        <dbReference type="ARBA" id="ARBA00022692"/>
    </source>
</evidence>
<keyword evidence="9" id="KW-1185">Reference proteome</keyword>
<feature type="transmembrane region" description="Helical" evidence="7">
    <location>
        <begin position="83"/>
        <end position="105"/>
    </location>
</feature>
<dbReference type="Proteomes" id="UP000242913">
    <property type="component" value="Unassembled WGS sequence"/>
</dbReference>
<accession>A0A238BPV3</accession>
<sequence>MEELVTSIPDSGDGYQCNNFLVDEQNDPVTVYFYSLIKKFIRLFSKPFPHQALISRKALEGNWTDFKQSFPRTYRQWLDYESWWIVLGTLIVITTVLFSLLYIFYSTVKCCIASSKTKTTDRKRDCCKRHLLNILITIFVLIDVFAVSSLLISSQYAEYGADELPRRLSHCIDDLSYYKKETDEKIRNTLIDDFQELNESLSVLIASGGEPIVQRVKKITGAHAMDSFLNISNAVILLPLIAALTASLLLIGVNAYSLGCWPLDDPFSRPDMLSLSERMFDAWRSKQIEEDLSPLMNQLSLTNVIRSCMRNETLYQIFAMDNKYHLYDLREYGKELYDRLELNIQDAFSDISLSKSIGTFASPEQLTMLQQIVNITIETNIPLLSLQEKIFHDPFKLLLNNGELFKLAYCFFLIFI</sequence>
<name>A0A238BPV3_9BILA</name>
<dbReference type="OrthoDB" id="6229420at2759"/>
<gene>
    <name evidence="8" type="ORF">X798_05635</name>
</gene>
<evidence type="ECO:0000313" key="8">
    <source>
        <dbReference type="EMBL" id="OZC07407.1"/>
    </source>
</evidence>
<dbReference type="InterPro" id="IPR008795">
    <property type="entry name" value="Prominin"/>
</dbReference>
<dbReference type="EMBL" id="KZ270033">
    <property type="protein sequence ID" value="OZC07407.1"/>
    <property type="molecule type" value="Genomic_DNA"/>
</dbReference>
<comment type="subcellular location">
    <subcellularLocation>
        <location evidence="1">Membrane</location>
        <topology evidence="1">Multi-pass membrane protein</topology>
    </subcellularLocation>
</comment>
<evidence type="ECO:0000256" key="4">
    <source>
        <dbReference type="ARBA" id="ARBA00022989"/>
    </source>
</evidence>
<feature type="transmembrane region" description="Helical" evidence="7">
    <location>
        <begin position="131"/>
        <end position="152"/>
    </location>
</feature>
<proteinExistence type="inferred from homology"/>
<evidence type="ECO:0000256" key="2">
    <source>
        <dbReference type="ARBA" id="ARBA00006058"/>
    </source>
</evidence>
<organism evidence="8 9">
    <name type="scientific">Onchocerca flexuosa</name>
    <dbReference type="NCBI Taxonomy" id="387005"/>
    <lineage>
        <taxon>Eukaryota</taxon>
        <taxon>Metazoa</taxon>
        <taxon>Ecdysozoa</taxon>
        <taxon>Nematoda</taxon>
        <taxon>Chromadorea</taxon>
        <taxon>Rhabditida</taxon>
        <taxon>Spirurina</taxon>
        <taxon>Spiruromorpha</taxon>
        <taxon>Filarioidea</taxon>
        <taxon>Onchocercidae</taxon>
        <taxon>Onchocerca</taxon>
    </lineage>
</organism>
<dbReference type="AlphaFoldDB" id="A0A238BPV3"/>
<reference evidence="8 9" key="1">
    <citation type="submission" date="2015-12" db="EMBL/GenBank/DDBJ databases">
        <title>Draft genome of the nematode, Onchocerca flexuosa.</title>
        <authorList>
            <person name="Mitreva M."/>
        </authorList>
    </citation>
    <scope>NUCLEOTIDE SEQUENCE [LARGE SCALE GENOMIC DNA]</scope>
    <source>
        <strain evidence="8">Red Deer</strain>
    </source>
</reference>
<protein>
    <submittedName>
        <fullName evidence="8">Uncharacterized protein</fullName>
    </submittedName>
</protein>
<dbReference type="PANTHER" id="PTHR22730">
    <property type="entry name" value="PROMININ PROM PROTEIN"/>
    <property type="match status" value="1"/>
</dbReference>
<evidence type="ECO:0000256" key="1">
    <source>
        <dbReference type="ARBA" id="ARBA00004141"/>
    </source>
</evidence>
<keyword evidence="3 7" id="KW-0812">Transmembrane</keyword>
<dbReference type="GO" id="GO:0016020">
    <property type="term" value="C:membrane"/>
    <property type="evidence" value="ECO:0007669"/>
    <property type="project" value="UniProtKB-SubCell"/>
</dbReference>
<keyword evidence="5 7" id="KW-0472">Membrane</keyword>
<evidence type="ECO:0000256" key="5">
    <source>
        <dbReference type="ARBA" id="ARBA00023136"/>
    </source>
</evidence>
<keyword evidence="4 7" id="KW-1133">Transmembrane helix</keyword>
<evidence type="ECO:0000256" key="7">
    <source>
        <dbReference type="SAM" id="Phobius"/>
    </source>
</evidence>